<dbReference type="OrthoDB" id="212062at2"/>
<dbReference type="CDD" id="cd00796">
    <property type="entry name" value="INT_Rci_Hp1_C"/>
    <property type="match status" value="1"/>
</dbReference>
<dbReference type="GO" id="GO:0015074">
    <property type="term" value="P:DNA integration"/>
    <property type="evidence" value="ECO:0007669"/>
    <property type="project" value="InterPro"/>
</dbReference>
<dbReference type="InterPro" id="IPR025269">
    <property type="entry name" value="SAM-like_dom"/>
</dbReference>
<proteinExistence type="predicted"/>
<evidence type="ECO:0000259" key="3">
    <source>
        <dbReference type="PROSITE" id="PS51898"/>
    </source>
</evidence>
<dbReference type="SUPFAM" id="SSF56349">
    <property type="entry name" value="DNA breaking-rejoining enzymes"/>
    <property type="match status" value="1"/>
</dbReference>
<keyword evidence="5" id="KW-1185">Reference proteome</keyword>
<dbReference type="PANTHER" id="PTHR30349">
    <property type="entry name" value="PHAGE INTEGRASE-RELATED"/>
    <property type="match status" value="1"/>
</dbReference>
<dbReference type="RefSeq" id="WP_151970702.1">
    <property type="nucleotide sequence ID" value="NZ_AP019860.1"/>
</dbReference>
<dbReference type="AlphaFoldDB" id="A0A5S9IS83"/>
<dbReference type="InterPro" id="IPR013762">
    <property type="entry name" value="Integrase-like_cat_sf"/>
</dbReference>
<keyword evidence="1" id="KW-0238">DNA-binding</keyword>
<dbReference type="Pfam" id="PF13102">
    <property type="entry name" value="Phage_int_SAM_5"/>
    <property type="match status" value="1"/>
</dbReference>
<sequence length="406" mass="48120">MKRAQVKPSPIRHRDGFRLHFSFQGKQHRRFFIKDEDIAYALQSKVNSLITYVKYGFKTVPQDVSVADFVFNTAVNQPYQQDTPKPKSGMKLLTLLSEYAGTMSLQAKSETTIKTEEVHIRHMERFLQATKNKRITVRELNVKFFLKYKQYRYDKGVRTDTVNKELTTFQLMMQYAVDNAYVKENIVKRVKKDPSQVPDFRFRTNSEILEALKTGKHTKREEKEIKRYRYLTPEEIKRLASIAEGTPTHLVILVFACTGMRRGELRKLQWKDIDFTRNLIWISSQKQSRKRKEVKRRVEMTEKLAEKLKEHYETSHKSKWVFSRKGKQLTNDQLYYPFQKLIQGTEFEGVGFHVFRHSLASNLAAEGIDQRIIDSILGHQTEEMRERYRHLYPQKQQQAISKLSYM</sequence>
<feature type="domain" description="Tyr recombinase" evidence="3">
    <location>
        <begin position="226"/>
        <end position="401"/>
    </location>
</feature>
<protein>
    <submittedName>
        <fullName evidence="4">Recombinase</fullName>
    </submittedName>
</protein>
<reference evidence="4 5" key="1">
    <citation type="submission" date="2019-08" db="EMBL/GenBank/DDBJ databases">
        <title>Complete genome sequence of Candidatus Uab amorphum.</title>
        <authorList>
            <person name="Shiratori T."/>
            <person name="Suzuki S."/>
            <person name="Kakizawa Y."/>
            <person name="Ishida K."/>
        </authorList>
    </citation>
    <scope>NUCLEOTIDE SEQUENCE [LARGE SCALE GENOMIC DNA]</scope>
    <source>
        <strain evidence="4 5">SRT547</strain>
    </source>
</reference>
<dbReference type="Gene3D" id="1.10.150.130">
    <property type="match status" value="1"/>
</dbReference>
<evidence type="ECO:0000256" key="1">
    <source>
        <dbReference type="ARBA" id="ARBA00023125"/>
    </source>
</evidence>
<evidence type="ECO:0000313" key="4">
    <source>
        <dbReference type="EMBL" id="BBM86656.1"/>
    </source>
</evidence>
<accession>A0A5S9IS83</accession>
<name>A0A5S9IS83_UABAM</name>
<dbReference type="EMBL" id="AP019860">
    <property type="protein sequence ID" value="BBM86656.1"/>
    <property type="molecule type" value="Genomic_DNA"/>
</dbReference>
<evidence type="ECO:0000313" key="5">
    <source>
        <dbReference type="Proteomes" id="UP000326354"/>
    </source>
</evidence>
<dbReference type="InterPro" id="IPR050090">
    <property type="entry name" value="Tyrosine_recombinase_XerCD"/>
</dbReference>
<dbReference type="PANTHER" id="PTHR30349:SF94">
    <property type="entry name" value="INTEGRASE_RECOMBINASE HI_1414-RELATED"/>
    <property type="match status" value="1"/>
</dbReference>
<dbReference type="Gene3D" id="1.10.443.10">
    <property type="entry name" value="Intergrase catalytic core"/>
    <property type="match status" value="1"/>
</dbReference>
<dbReference type="GO" id="GO:0006310">
    <property type="term" value="P:DNA recombination"/>
    <property type="evidence" value="ECO:0007669"/>
    <property type="project" value="UniProtKB-KW"/>
</dbReference>
<gene>
    <name evidence="4" type="ORF">UABAM_05042</name>
</gene>
<evidence type="ECO:0000256" key="2">
    <source>
        <dbReference type="ARBA" id="ARBA00023172"/>
    </source>
</evidence>
<dbReference type="PROSITE" id="PS51898">
    <property type="entry name" value="TYR_RECOMBINASE"/>
    <property type="match status" value="1"/>
</dbReference>
<dbReference type="KEGG" id="uam:UABAM_05042"/>
<dbReference type="Pfam" id="PF00589">
    <property type="entry name" value="Phage_integrase"/>
    <property type="match status" value="1"/>
</dbReference>
<dbReference type="GO" id="GO:0003677">
    <property type="term" value="F:DNA binding"/>
    <property type="evidence" value="ECO:0007669"/>
    <property type="project" value="UniProtKB-KW"/>
</dbReference>
<keyword evidence="2" id="KW-0233">DNA recombination</keyword>
<organism evidence="4 5">
    <name type="scientific">Uabimicrobium amorphum</name>
    <dbReference type="NCBI Taxonomy" id="2596890"/>
    <lineage>
        <taxon>Bacteria</taxon>
        <taxon>Pseudomonadati</taxon>
        <taxon>Planctomycetota</taxon>
        <taxon>Candidatus Uabimicrobiia</taxon>
        <taxon>Candidatus Uabimicrobiales</taxon>
        <taxon>Candidatus Uabimicrobiaceae</taxon>
        <taxon>Candidatus Uabimicrobium</taxon>
    </lineage>
</organism>
<dbReference type="InterPro" id="IPR010998">
    <property type="entry name" value="Integrase_recombinase_N"/>
</dbReference>
<dbReference type="InterPro" id="IPR002104">
    <property type="entry name" value="Integrase_catalytic"/>
</dbReference>
<dbReference type="Proteomes" id="UP000326354">
    <property type="component" value="Chromosome"/>
</dbReference>
<dbReference type="InterPro" id="IPR011010">
    <property type="entry name" value="DNA_brk_join_enz"/>
</dbReference>